<dbReference type="EMBL" id="JASBNA010000003">
    <property type="protein sequence ID" value="KAK7693849.1"/>
    <property type="molecule type" value="Genomic_DNA"/>
</dbReference>
<keyword evidence="2" id="KW-1185">Reference proteome</keyword>
<protein>
    <recommendedName>
        <fullName evidence="3">F-box domain-containing protein</fullName>
    </recommendedName>
</protein>
<proteinExistence type="predicted"/>
<name>A0AAW0GW94_9APHY</name>
<evidence type="ECO:0000313" key="2">
    <source>
        <dbReference type="Proteomes" id="UP001385951"/>
    </source>
</evidence>
<evidence type="ECO:0008006" key="3">
    <source>
        <dbReference type="Google" id="ProtNLM"/>
    </source>
</evidence>
<accession>A0AAW0GW94</accession>
<organism evidence="1 2">
    <name type="scientific">Cerrena zonata</name>
    <dbReference type="NCBI Taxonomy" id="2478898"/>
    <lineage>
        <taxon>Eukaryota</taxon>
        <taxon>Fungi</taxon>
        <taxon>Dikarya</taxon>
        <taxon>Basidiomycota</taxon>
        <taxon>Agaricomycotina</taxon>
        <taxon>Agaricomycetes</taxon>
        <taxon>Polyporales</taxon>
        <taxon>Cerrenaceae</taxon>
        <taxon>Cerrena</taxon>
    </lineage>
</organism>
<comment type="caution">
    <text evidence="1">The sequence shown here is derived from an EMBL/GenBank/DDBJ whole genome shotgun (WGS) entry which is preliminary data.</text>
</comment>
<sequence length="429" mass="48841">MIAAQEIFDSIVDYLHDDKDALRSCSLVSKSLLDASYHHLFGNLEVKITDNLTTRTTKRQCQLWDEFFTFITSNARAVKYIRQLCIDMVDAPSILEYEPKSYKDFPAVPVQHIVHILDHAPSLRHLNLYHLHIIPKPINAEEENQDANVHRLRSLALCWCVFDDISLNLPDFLRVTNACKVTLHHIRCATLASQNNPYGGPPSLSPSPPSHQDILPNYTLHIQCLQIIGACRLFHYTRDDEELLSAIPSLMSRIYSSLREFTLVGASWHGPKDFRTVSRYFSLQKAHKLQSAVIFCALDGYSNTPRSVFETWDPYVSFLSSLPPSTEHIRIDVFPINQTNIVLPDITVSRNLLLHFPSLRPFTLRCALNGLESGDESVGTISSQGTGVDKDNIMRVEYCRFETLYHDLGAQVDFDHVDRFNNPDDTSWA</sequence>
<reference evidence="1 2" key="1">
    <citation type="submission" date="2022-09" db="EMBL/GenBank/DDBJ databases">
        <authorList>
            <person name="Palmer J.M."/>
        </authorList>
    </citation>
    <scope>NUCLEOTIDE SEQUENCE [LARGE SCALE GENOMIC DNA]</scope>
    <source>
        <strain evidence="1 2">DSM 7382</strain>
    </source>
</reference>
<evidence type="ECO:0000313" key="1">
    <source>
        <dbReference type="EMBL" id="KAK7693849.1"/>
    </source>
</evidence>
<dbReference type="AlphaFoldDB" id="A0AAW0GW94"/>
<gene>
    <name evidence="1" type="ORF">QCA50_003421</name>
</gene>
<dbReference type="Proteomes" id="UP001385951">
    <property type="component" value="Unassembled WGS sequence"/>
</dbReference>